<dbReference type="InterPro" id="IPR051262">
    <property type="entry name" value="SMP-30/CGR1_Lactonase"/>
</dbReference>
<feature type="region of interest" description="Disordered" evidence="2">
    <location>
        <begin position="1"/>
        <end position="25"/>
    </location>
</feature>
<evidence type="ECO:0000256" key="2">
    <source>
        <dbReference type="SAM" id="MobiDB-lite"/>
    </source>
</evidence>
<feature type="domain" description="SMP-30/Gluconolactonase/LRE-like region" evidence="3">
    <location>
        <begin position="182"/>
        <end position="318"/>
    </location>
</feature>
<comment type="caution">
    <text evidence="4">The sequence shown here is derived from an EMBL/GenBank/DDBJ whole genome shotgun (WGS) entry which is preliminary data.</text>
</comment>
<evidence type="ECO:0000313" key="5">
    <source>
        <dbReference type="Proteomes" id="UP000542776"/>
    </source>
</evidence>
<reference evidence="4 5" key="1">
    <citation type="submission" date="2020-08" db="EMBL/GenBank/DDBJ databases">
        <title>Genomic Encyclopedia of Type Strains, Phase IV (KMG-IV): sequencing the most valuable type-strain genomes for metagenomic binning, comparative biology and taxonomic classification.</title>
        <authorList>
            <person name="Goeker M."/>
        </authorList>
    </citation>
    <scope>NUCLEOTIDE SEQUENCE [LARGE SCALE GENOMIC DNA]</scope>
    <source>
        <strain evidence="4 5">DSM 102238</strain>
    </source>
</reference>
<accession>A0A7W6EDH7</accession>
<keyword evidence="5" id="KW-1185">Reference proteome</keyword>
<proteinExistence type="predicted"/>
<evidence type="ECO:0000259" key="3">
    <source>
        <dbReference type="Pfam" id="PF08450"/>
    </source>
</evidence>
<dbReference type="GO" id="GO:0016787">
    <property type="term" value="F:hydrolase activity"/>
    <property type="evidence" value="ECO:0007669"/>
    <property type="project" value="UniProtKB-KW"/>
</dbReference>
<feature type="compositionally biased region" description="Polar residues" evidence="2">
    <location>
        <begin position="8"/>
        <end position="21"/>
    </location>
</feature>
<dbReference type="Gene3D" id="2.120.10.30">
    <property type="entry name" value="TolB, C-terminal domain"/>
    <property type="match status" value="1"/>
</dbReference>
<sequence length="365" mass="38419">MRCLLMTPENSDTPPKTASRQTKADRYARKRRAFVLATGMAVSIMPNGASMAAAPDLLPGLVADERLRGEVPIPVAERDIPTVVAKPWVRILEGPTPLEGVAFSTSGEILLCDVGGGRVLRLTSEGVVSPLLERGSLGPGGLAIDTEGRVFVAAAGDLTAGTVGSLPEGGDDWQEILPTSAGYVPNDLVLDGRGGFYFTDFKGSAFEATGGVHHRAADGTITSIVTGLALPNGIALSPDRRTLWIAEHGRNRLVRVRLDGATQIARLGIDVVYHFIGPKPDTVRTDAEGNVYVALNGQGRVLVLSPGGIPIGQILLPGREDGRNLRSTSFAIRPGGDEIVIVASDGERGGGGWTFRARTFGHGHR</sequence>
<dbReference type="PANTHER" id="PTHR47572:SF4">
    <property type="entry name" value="LACTONASE DRP35"/>
    <property type="match status" value="1"/>
</dbReference>
<name>A0A7W6EDH7_9HYPH</name>
<protein>
    <submittedName>
        <fullName evidence="4">Lactonase</fullName>
        <ecNumber evidence="4">3.1.1.-</ecNumber>
    </submittedName>
</protein>
<dbReference type="InterPro" id="IPR013658">
    <property type="entry name" value="SGL"/>
</dbReference>
<evidence type="ECO:0000313" key="4">
    <source>
        <dbReference type="EMBL" id="MBB3996675.1"/>
    </source>
</evidence>
<keyword evidence="1 4" id="KW-0378">Hydrolase</keyword>
<dbReference type="EC" id="3.1.1.-" evidence="4"/>
<dbReference type="RefSeq" id="WP_183197495.1">
    <property type="nucleotide sequence ID" value="NZ_JACIEK010000001.1"/>
</dbReference>
<dbReference type="InterPro" id="IPR011042">
    <property type="entry name" value="6-blade_b-propeller_TolB-like"/>
</dbReference>
<dbReference type="PANTHER" id="PTHR47572">
    <property type="entry name" value="LIPOPROTEIN-RELATED"/>
    <property type="match status" value="1"/>
</dbReference>
<dbReference type="Pfam" id="PF08450">
    <property type="entry name" value="SGL"/>
    <property type="match status" value="1"/>
</dbReference>
<dbReference type="AlphaFoldDB" id="A0A7W6EDH7"/>
<evidence type="ECO:0000256" key="1">
    <source>
        <dbReference type="ARBA" id="ARBA00022801"/>
    </source>
</evidence>
<gene>
    <name evidence="4" type="ORF">GGR04_000496</name>
</gene>
<dbReference type="EMBL" id="JACIEK010000001">
    <property type="protein sequence ID" value="MBB3996675.1"/>
    <property type="molecule type" value="Genomic_DNA"/>
</dbReference>
<dbReference type="Proteomes" id="UP000542776">
    <property type="component" value="Unassembled WGS sequence"/>
</dbReference>
<organism evidence="4 5">
    <name type="scientific">Aureimonas pseudogalii</name>
    <dbReference type="NCBI Taxonomy" id="1744844"/>
    <lineage>
        <taxon>Bacteria</taxon>
        <taxon>Pseudomonadati</taxon>
        <taxon>Pseudomonadota</taxon>
        <taxon>Alphaproteobacteria</taxon>
        <taxon>Hyphomicrobiales</taxon>
        <taxon>Aurantimonadaceae</taxon>
        <taxon>Aureimonas</taxon>
    </lineage>
</organism>
<dbReference type="SUPFAM" id="SSF63829">
    <property type="entry name" value="Calcium-dependent phosphotriesterase"/>
    <property type="match status" value="1"/>
</dbReference>